<name>A0A0A9BXF5_ARUDO</name>
<proteinExistence type="predicted"/>
<sequence>MKSYSRVRGAARLLKQRGTRVCRFLDILNPTTTLRCKLSAFIRYGL</sequence>
<evidence type="ECO:0000313" key="1">
    <source>
        <dbReference type="EMBL" id="JAD68704.1"/>
    </source>
</evidence>
<dbReference type="AlphaFoldDB" id="A0A0A9BXF5"/>
<accession>A0A0A9BXF5</accession>
<protein>
    <submittedName>
        <fullName evidence="1">Uncharacterized protein</fullName>
    </submittedName>
</protein>
<organism evidence="1">
    <name type="scientific">Arundo donax</name>
    <name type="common">Giant reed</name>
    <name type="synonym">Donax arundinaceus</name>
    <dbReference type="NCBI Taxonomy" id="35708"/>
    <lineage>
        <taxon>Eukaryota</taxon>
        <taxon>Viridiplantae</taxon>
        <taxon>Streptophyta</taxon>
        <taxon>Embryophyta</taxon>
        <taxon>Tracheophyta</taxon>
        <taxon>Spermatophyta</taxon>
        <taxon>Magnoliopsida</taxon>
        <taxon>Liliopsida</taxon>
        <taxon>Poales</taxon>
        <taxon>Poaceae</taxon>
        <taxon>PACMAD clade</taxon>
        <taxon>Arundinoideae</taxon>
        <taxon>Arundineae</taxon>
        <taxon>Arundo</taxon>
    </lineage>
</organism>
<dbReference type="EMBL" id="GBRH01229191">
    <property type="protein sequence ID" value="JAD68704.1"/>
    <property type="molecule type" value="Transcribed_RNA"/>
</dbReference>
<reference evidence="1" key="2">
    <citation type="journal article" date="2015" name="Data Brief">
        <title>Shoot transcriptome of the giant reed, Arundo donax.</title>
        <authorList>
            <person name="Barrero R.A."/>
            <person name="Guerrero F.D."/>
            <person name="Moolhuijzen P."/>
            <person name="Goolsby J.A."/>
            <person name="Tidwell J."/>
            <person name="Bellgard S.E."/>
            <person name="Bellgard M.I."/>
        </authorList>
    </citation>
    <scope>NUCLEOTIDE SEQUENCE</scope>
    <source>
        <tissue evidence="1">Shoot tissue taken approximately 20 cm above the soil surface</tissue>
    </source>
</reference>
<reference evidence="1" key="1">
    <citation type="submission" date="2014-09" db="EMBL/GenBank/DDBJ databases">
        <authorList>
            <person name="Magalhaes I.L.F."/>
            <person name="Oliveira U."/>
            <person name="Santos F.R."/>
            <person name="Vidigal T.H.D.A."/>
            <person name="Brescovit A.D."/>
            <person name="Santos A.J."/>
        </authorList>
    </citation>
    <scope>NUCLEOTIDE SEQUENCE</scope>
    <source>
        <tissue evidence="1">Shoot tissue taken approximately 20 cm above the soil surface</tissue>
    </source>
</reference>